<dbReference type="AlphaFoldDB" id="A0A843TQ23"/>
<proteinExistence type="predicted"/>
<evidence type="ECO:0000313" key="2">
    <source>
        <dbReference type="EMBL" id="MQL72296.1"/>
    </source>
</evidence>
<protein>
    <submittedName>
        <fullName evidence="2">Uncharacterized protein</fullName>
    </submittedName>
</protein>
<dbReference type="Proteomes" id="UP000652761">
    <property type="component" value="Unassembled WGS sequence"/>
</dbReference>
<comment type="caution">
    <text evidence="2">The sequence shown here is derived from an EMBL/GenBank/DDBJ whole genome shotgun (WGS) entry which is preliminary data.</text>
</comment>
<dbReference type="EMBL" id="NMUH01000126">
    <property type="protein sequence ID" value="MQL72296.1"/>
    <property type="molecule type" value="Genomic_DNA"/>
</dbReference>
<accession>A0A843TQ23</accession>
<evidence type="ECO:0000256" key="1">
    <source>
        <dbReference type="SAM" id="MobiDB-lite"/>
    </source>
</evidence>
<feature type="region of interest" description="Disordered" evidence="1">
    <location>
        <begin position="39"/>
        <end position="88"/>
    </location>
</feature>
<evidence type="ECO:0000313" key="3">
    <source>
        <dbReference type="Proteomes" id="UP000652761"/>
    </source>
</evidence>
<gene>
    <name evidence="2" type="ORF">Taro_004641</name>
</gene>
<reference evidence="2" key="1">
    <citation type="submission" date="2017-07" db="EMBL/GenBank/DDBJ databases">
        <title>Taro Niue Genome Assembly and Annotation.</title>
        <authorList>
            <person name="Atibalentja N."/>
            <person name="Keating K."/>
            <person name="Fields C.J."/>
        </authorList>
    </citation>
    <scope>NUCLEOTIDE SEQUENCE</scope>
    <source>
        <strain evidence="2">Niue_2</strain>
        <tissue evidence="2">Leaf</tissue>
    </source>
</reference>
<name>A0A843TQ23_COLES</name>
<keyword evidence="3" id="KW-1185">Reference proteome</keyword>
<organism evidence="2 3">
    <name type="scientific">Colocasia esculenta</name>
    <name type="common">Wild taro</name>
    <name type="synonym">Arum esculentum</name>
    <dbReference type="NCBI Taxonomy" id="4460"/>
    <lineage>
        <taxon>Eukaryota</taxon>
        <taxon>Viridiplantae</taxon>
        <taxon>Streptophyta</taxon>
        <taxon>Embryophyta</taxon>
        <taxon>Tracheophyta</taxon>
        <taxon>Spermatophyta</taxon>
        <taxon>Magnoliopsida</taxon>
        <taxon>Liliopsida</taxon>
        <taxon>Araceae</taxon>
        <taxon>Aroideae</taxon>
        <taxon>Colocasieae</taxon>
        <taxon>Colocasia</taxon>
    </lineage>
</organism>
<sequence length="88" mass="10011">MCLPFVPFLNFSLPRPLSRPSSCTFCLCSVRCDGRRTSVHRSSRPSRKQVAAPLLSACRDRRSNPRSKRPRALRLPSAVFRKRKRGGL</sequence>